<evidence type="ECO:0000256" key="2">
    <source>
        <dbReference type="ARBA" id="ARBA00023163"/>
    </source>
</evidence>
<dbReference type="PANTHER" id="PTHR34236">
    <property type="entry name" value="DIMETHYL SULFOXIDE REDUCTASE TRANSCRIPTIONAL ACTIVATOR"/>
    <property type="match status" value="1"/>
</dbReference>
<evidence type="ECO:0000313" key="6">
    <source>
        <dbReference type="Proteomes" id="UP001597139"/>
    </source>
</evidence>
<gene>
    <name evidence="5" type="ORF">ACFSAU_04580</name>
</gene>
<comment type="caution">
    <text evidence="5">The sequence shown here is derived from an EMBL/GenBank/DDBJ whole genome shotgun (WGS) entry which is preliminary data.</text>
</comment>
<keyword evidence="6" id="KW-1185">Reference proteome</keyword>
<organism evidence="5 6">
    <name type="scientific">Halolamina litorea</name>
    <dbReference type="NCBI Taxonomy" id="1515593"/>
    <lineage>
        <taxon>Archaea</taxon>
        <taxon>Methanobacteriati</taxon>
        <taxon>Methanobacteriota</taxon>
        <taxon>Stenosarchaea group</taxon>
        <taxon>Halobacteria</taxon>
        <taxon>Halobacteriales</taxon>
        <taxon>Haloferacaceae</taxon>
    </lineage>
</organism>
<evidence type="ECO:0000259" key="3">
    <source>
        <dbReference type="Pfam" id="PF04967"/>
    </source>
</evidence>
<evidence type="ECO:0000313" key="5">
    <source>
        <dbReference type="EMBL" id="MFD1566760.1"/>
    </source>
</evidence>
<protein>
    <submittedName>
        <fullName evidence="5">Helix-turn-helix domain-containing protein</fullName>
    </submittedName>
</protein>
<evidence type="ECO:0000256" key="1">
    <source>
        <dbReference type="ARBA" id="ARBA00023015"/>
    </source>
</evidence>
<dbReference type="PANTHER" id="PTHR34236:SF1">
    <property type="entry name" value="DIMETHYL SULFOXIDE REDUCTASE TRANSCRIPTIONAL ACTIVATOR"/>
    <property type="match status" value="1"/>
</dbReference>
<keyword evidence="1" id="KW-0805">Transcription regulation</keyword>
<dbReference type="EMBL" id="JBHUCZ010000001">
    <property type="protein sequence ID" value="MFD1566760.1"/>
    <property type="molecule type" value="Genomic_DNA"/>
</dbReference>
<name>A0ABD6BQ83_9EURY</name>
<feature type="domain" description="HVO-0513-like N-terminal" evidence="4">
    <location>
        <begin position="16"/>
        <end position="148"/>
    </location>
</feature>
<dbReference type="AlphaFoldDB" id="A0ABD6BQ83"/>
<dbReference type="Pfam" id="PF24278">
    <property type="entry name" value="HVO_0513_N"/>
    <property type="match status" value="1"/>
</dbReference>
<evidence type="ECO:0000259" key="4">
    <source>
        <dbReference type="Pfam" id="PF24278"/>
    </source>
</evidence>
<reference evidence="5 6" key="1">
    <citation type="journal article" date="2019" name="Int. J. Syst. Evol. Microbiol.">
        <title>The Global Catalogue of Microorganisms (GCM) 10K type strain sequencing project: providing services to taxonomists for standard genome sequencing and annotation.</title>
        <authorList>
            <consortium name="The Broad Institute Genomics Platform"/>
            <consortium name="The Broad Institute Genome Sequencing Center for Infectious Disease"/>
            <person name="Wu L."/>
            <person name="Ma J."/>
        </authorList>
    </citation>
    <scope>NUCLEOTIDE SEQUENCE [LARGE SCALE GENOMIC DNA]</scope>
    <source>
        <strain evidence="5 6">CGMCC 1.12859</strain>
    </source>
</reference>
<dbReference type="RefSeq" id="WP_267646051.1">
    <property type="nucleotide sequence ID" value="NZ_JANHGR010000001.1"/>
</dbReference>
<dbReference type="Proteomes" id="UP001597139">
    <property type="component" value="Unassembled WGS sequence"/>
</dbReference>
<dbReference type="InterPro" id="IPR056493">
    <property type="entry name" value="HVO_0513_N"/>
</dbReference>
<keyword evidence="2" id="KW-0804">Transcription</keyword>
<dbReference type="InterPro" id="IPR007050">
    <property type="entry name" value="HTH_bacterioopsin"/>
</dbReference>
<feature type="domain" description="HTH bat-type" evidence="3">
    <location>
        <begin position="162"/>
        <end position="213"/>
    </location>
</feature>
<proteinExistence type="predicted"/>
<dbReference type="Pfam" id="PF04967">
    <property type="entry name" value="HTH_10"/>
    <property type="match status" value="1"/>
</dbReference>
<accession>A0ABD6BQ83</accession>
<sequence>MKTVVLELGIDEALVHPMHAFVADHPAYGPTRLLQWNPHGFEANVLLFYVDGPREPFAEAIADVPSAQAVEPSTTAGEDGFYLFVKERLDGGDRALVESFTDGDLVVVPPIVYDTDRSMRLTVVGRSGAIQRCLDRTPDGATVSVRRIRSGASAVARGETGLTDRQREVLSAALAVGYYEEPREATLDDVSEQLDCGASTAAEHLRKAEAALVRSAVDAPE</sequence>